<comment type="similarity">
    <text evidence="2">Belongs to the FUN14 family.</text>
</comment>
<evidence type="ECO:0000256" key="6">
    <source>
        <dbReference type="SAM" id="Phobius"/>
    </source>
</evidence>
<sequence>MALSGGAGRWARYHAPHVSAPPDSSVSLLDALRPLLPDFSVGALLGFATGLALKKVGRAVLLALGLLFIALQLLAYFDLVTVNWPRLQALSEPWLRQGGELGSRWLMRVLTANLPFAGAFTAGLLLGLRARG</sequence>
<evidence type="ECO:0000256" key="3">
    <source>
        <dbReference type="ARBA" id="ARBA00022692"/>
    </source>
</evidence>
<dbReference type="STRING" id="695939.SAMN00790413_00962"/>
<accession>A0A1W1VCK7</accession>
<name>A0A1W1VCK7_9DEIO</name>
<dbReference type="EMBL" id="FWWU01000009">
    <property type="protein sequence ID" value="SMB91036.1"/>
    <property type="molecule type" value="Genomic_DNA"/>
</dbReference>
<evidence type="ECO:0000256" key="5">
    <source>
        <dbReference type="ARBA" id="ARBA00023136"/>
    </source>
</evidence>
<proteinExistence type="inferred from homology"/>
<comment type="subcellular location">
    <subcellularLocation>
        <location evidence="1">Membrane</location>
    </subcellularLocation>
</comment>
<dbReference type="PANTHER" id="PTHR21346">
    <property type="entry name" value="FUN14 DOMAIN CONTAINING"/>
    <property type="match status" value="1"/>
</dbReference>
<evidence type="ECO:0000313" key="8">
    <source>
        <dbReference type="Proteomes" id="UP000192582"/>
    </source>
</evidence>
<protein>
    <submittedName>
        <fullName evidence="7">Uncharacterized membrane protein, Fun14 family</fullName>
    </submittedName>
</protein>
<keyword evidence="4 6" id="KW-1133">Transmembrane helix</keyword>
<evidence type="ECO:0000256" key="1">
    <source>
        <dbReference type="ARBA" id="ARBA00004370"/>
    </source>
</evidence>
<keyword evidence="5 6" id="KW-0472">Membrane</keyword>
<dbReference type="GO" id="GO:0016020">
    <property type="term" value="C:membrane"/>
    <property type="evidence" value="ECO:0007669"/>
    <property type="project" value="UniProtKB-SubCell"/>
</dbReference>
<evidence type="ECO:0000256" key="2">
    <source>
        <dbReference type="ARBA" id="ARBA00009160"/>
    </source>
</evidence>
<dbReference type="InterPro" id="IPR007014">
    <property type="entry name" value="FUN14"/>
</dbReference>
<evidence type="ECO:0000313" key="7">
    <source>
        <dbReference type="EMBL" id="SMB91036.1"/>
    </source>
</evidence>
<reference evidence="7 8" key="1">
    <citation type="submission" date="2017-04" db="EMBL/GenBank/DDBJ databases">
        <authorList>
            <person name="Afonso C.L."/>
            <person name="Miller P.J."/>
            <person name="Scott M.A."/>
            <person name="Spackman E."/>
            <person name="Goraichik I."/>
            <person name="Dimitrov K.M."/>
            <person name="Suarez D.L."/>
            <person name="Swayne D.E."/>
        </authorList>
    </citation>
    <scope>NUCLEOTIDE SEQUENCE [LARGE SCALE GENOMIC DNA]</scope>
    <source>
        <strain evidence="7 8">KR-140</strain>
    </source>
</reference>
<dbReference type="PANTHER" id="PTHR21346:SF10">
    <property type="entry name" value="TRANSMEMBRANE PROTEIN"/>
    <property type="match status" value="1"/>
</dbReference>
<organism evidence="7 8">
    <name type="scientific">Deinococcus hopiensis KR-140</name>
    <dbReference type="NCBI Taxonomy" id="695939"/>
    <lineage>
        <taxon>Bacteria</taxon>
        <taxon>Thermotogati</taxon>
        <taxon>Deinococcota</taxon>
        <taxon>Deinococci</taxon>
        <taxon>Deinococcales</taxon>
        <taxon>Deinococcaceae</taxon>
        <taxon>Deinococcus</taxon>
    </lineage>
</organism>
<feature type="transmembrane region" description="Helical" evidence="6">
    <location>
        <begin position="105"/>
        <end position="128"/>
    </location>
</feature>
<feature type="transmembrane region" description="Helical" evidence="6">
    <location>
        <begin position="60"/>
        <end position="85"/>
    </location>
</feature>
<feature type="transmembrane region" description="Helical" evidence="6">
    <location>
        <begin position="35"/>
        <end position="53"/>
    </location>
</feature>
<keyword evidence="3 6" id="KW-0812">Transmembrane</keyword>
<evidence type="ECO:0000256" key="4">
    <source>
        <dbReference type="ARBA" id="ARBA00022989"/>
    </source>
</evidence>
<dbReference type="Pfam" id="PF04930">
    <property type="entry name" value="FUN14"/>
    <property type="match status" value="1"/>
</dbReference>
<dbReference type="AlphaFoldDB" id="A0A1W1VCK7"/>
<gene>
    <name evidence="7" type="ORF">SAMN00790413_00962</name>
</gene>
<dbReference type="Proteomes" id="UP000192582">
    <property type="component" value="Unassembled WGS sequence"/>
</dbReference>
<keyword evidence="8" id="KW-1185">Reference proteome</keyword>